<evidence type="ECO:0000256" key="1">
    <source>
        <dbReference type="SAM" id="SignalP"/>
    </source>
</evidence>
<keyword evidence="1" id="KW-0732">Signal</keyword>
<dbReference type="WBParaSite" id="jg12572">
    <property type="protein sequence ID" value="jg12572"/>
    <property type="gene ID" value="jg12572"/>
</dbReference>
<dbReference type="Proteomes" id="UP000887574">
    <property type="component" value="Unplaced"/>
</dbReference>
<evidence type="ECO:0000313" key="3">
    <source>
        <dbReference type="WBParaSite" id="jg12572"/>
    </source>
</evidence>
<evidence type="ECO:0000313" key="2">
    <source>
        <dbReference type="Proteomes" id="UP000887574"/>
    </source>
</evidence>
<reference evidence="3" key="1">
    <citation type="submission" date="2022-11" db="UniProtKB">
        <authorList>
            <consortium name="WormBaseParasite"/>
        </authorList>
    </citation>
    <scope>IDENTIFICATION</scope>
</reference>
<proteinExistence type="predicted"/>
<name>A0A915CTU4_9BILA</name>
<dbReference type="AlphaFoldDB" id="A0A915CTU4"/>
<keyword evidence="2" id="KW-1185">Reference proteome</keyword>
<organism evidence="2 3">
    <name type="scientific">Ditylenchus dipsaci</name>
    <dbReference type="NCBI Taxonomy" id="166011"/>
    <lineage>
        <taxon>Eukaryota</taxon>
        <taxon>Metazoa</taxon>
        <taxon>Ecdysozoa</taxon>
        <taxon>Nematoda</taxon>
        <taxon>Chromadorea</taxon>
        <taxon>Rhabditida</taxon>
        <taxon>Tylenchina</taxon>
        <taxon>Tylenchomorpha</taxon>
        <taxon>Sphaerularioidea</taxon>
        <taxon>Anguinidae</taxon>
        <taxon>Anguininae</taxon>
        <taxon>Ditylenchus</taxon>
    </lineage>
</organism>
<feature type="signal peptide" evidence="1">
    <location>
        <begin position="1"/>
        <end position="16"/>
    </location>
</feature>
<feature type="chain" id="PRO_5036765977" evidence="1">
    <location>
        <begin position="17"/>
        <end position="194"/>
    </location>
</feature>
<protein>
    <submittedName>
        <fullName evidence="3">Uncharacterized protein</fullName>
    </submittedName>
</protein>
<accession>A0A915CTU4</accession>
<sequence length="194" mass="21752">MLVVLSIVVGVVLVGSAPVTVTDEDVNRCYTNLVNKLRTLNGEFITQDQGVQMANTAFDMYLVENKTLEQIADYFKTNVNNLGFTPEQTGMFTDVYSKVVSILGSEEATTQLYKKALKTTFDFIANDKAKTDEMIGQLREQGASINTIKQRSCQQIFTLTTLEKKKEMTIQIAANIPEQSREAVKKEFSKIMKI</sequence>